<dbReference type="SUPFAM" id="SSF48371">
    <property type="entry name" value="ARM repeat"/>
    <property type="match status" value="1"/>
</dbReference>
<protein>
    <submittedName>
        <fullName evidence="2">Uncharacterized protein</fullName>
    </submittedName>
</protein>
<dbReference type="InterPro" id="IPR011989">
    <property type="entry name" value="ARM-like"/>
</dbReference>
<evidence type="ECO:0000256" key="1">
    <source>
        <dbReference type="SAM" id="MobiDB-lite"/>
    </source>
</evidence>
<evidence type="ECO:0000313" key="3">
    <source>
        <dbReference type="Proteomes" id="UP000324800"/>
    </source>
</evidence>
<proteinExistence type="predicted"/>
<sequence>MASNSDGNKAENQDQKGAQITPEQAQLFNQLIEYLRNQAQGQQLNENEINQKLQQQQPIQIQQSEREKVFKQINDDLKIKVSGSQQQQKDIIEKQERACVIFVEMLKFNEEDDEGRMYAIKSGIVDSLLQILTKRDLNSITVPFCSAFYCLTIFCSKWIRNQILIKKPYPALIRLLSHGDAEVLRNAITSIHNLITEGIEDTEEDDPHQHFDEIQKCNGVAKIYEIFTKNANKYTRDCCSVCIGYLFRAREIKDSKMRLYIVQHLKLLTEDSEKQTRDGALFAINHLSWNPVNLSEILKGDLLIQIRNSLRKELIGTSEEKKMIQTEQEHKCEVITAILEDREDDELRQNILDIGIVDALLFIIATREFNTITLPLLTAYLMMTDCCSNEFTIHCCRKNPFPALIRILDHPIDENIAGSALTAIHNIIHHVYDSRSPDETHKYYEAVLVCDGISKMYKLFCTTQVKEIKDSASICIGRLFKSKKIDDEQMRKSIISHLKTLQNDPDENTQMTAINALNLLSKNAANNAEIQKH</sequence>
<dbReference type="Proteomes" id="UP000324800">
    <property type="component" value="Unassembled WGS sequence"/>
</dbReference>
<comment type="caution">
    <text evidence="2">The sequence shown here is derived from an EMBL/GenBank/DDBJ whole genome shotgun (WGS) entry which is preliminary data.</text>
</comment>
<dbReference type="AlphaFoldDB" id="A0A5J4X7G1"/>
<reference evidence="2 3" key="1">
    <citation type="submission" date="2019-03" db="EMBL/GenBank/DDBJ databases">
        <title>Single cell metagenomics reveals metabolic interactions within the superorganism composed of flagellate Streblomastix strix and complex community of Bacteroidetes bacteria on its surface.</title>
        <authorList>
            <person name="Treitli S.C."/>
            <person name="Kolisko M."/>
            <person name="Husnik F."/>
            <person name="Keeling P."/>
            <person name="Hampl V."/>
        </authorList>
    </citation>
    <scope>NUCLEOTIDE SEQUENCE [LARGE SCALE GENOMIC DNA]</scope>
    <source>
        <strain evidence="2">ST1C</strain>
    </source>
</reference>
<feature type="region of interest" description="Disordered" evidence="1">
    <location>
        <begin position="1"/>
        <end position="22"/>
    </location>
</feature>
<accession>A0A5J4X7G1</accession>
<dbReference type="Gene3D" id="1.25.10.10">
    <property type="entry name" value="Leucine-rich Repeat Variant"/>
    <property type="match status" value="2"/>
</dbReference>
<gene>
    <name evidence="2" type="ORF">EZS28_001498</name>
</gene>
<organism evidence="2 3">
    <name type="scientific">Streblomastix strix</name>
    <dbReference type="NCBI Taxonomy" id="222440"/>
    <lineage>
        <taxon>Eukaryota</taxon>
        <taxon>Metamonada</taxon>
        <taxon>Preaxostyla</taxon>
        <taxon>Oxymonadida</taxon>
        <taxon>Streblomastigidae</taxon>
        <taxon>Streblomastix</taxon>
    </lineage>
</organism>
<dbReference type="InterPro" id="IPR016024">
    <property type="entry name" value="ARM-type_fold"/>
</dbReference>
<name>A0A5J4X7G1_9EUKA</name>
<evidence type="ECO:0000313" key="2">
    <source>
        <dbReference type="EMBL" id="KAA6402973.1"/>
    </source>
</evidence>
<dbReference type="EMBL" id="SNRW01000157">
    <property type="protein sequence ID" value="KAA6402973.1"/>
    <property type="molecule type" value="Genomic_DNA"/>
</dbReference>